<protein>
    <submittedName>
        <fullName evidence="3">Thyroid adenoma-associated protein homolog</fullName>
    </submittedName>
</protein>
<proteinExistence type="predicted"/>
<accession>A0A0R3VYQ1</accession>
<organism evidence="3">
    <name type="scientific">Taenia asiatica</name>
    <name type="common">Asian tapeworm</name>
    <dbReference type="NCBI Taxonomy" id="60517"/>
    <lineage>
        <taxon>Eukaryota</taxon>
        <taxon>Metazoa</taxon>
        <taxon>Spiralia</taxon>
        <taxon>Lophotrochozoa</taxon>
        <taxon>Platyhelminthes</taxon>
        <taxon>Cestoda</taxon>
        <taxon>Eucestoda</taxon>
        <taxon>Cyclophyllidea</taxon>
        <taxon>Taeniidae</taxon>
        <taxon>Taenia</taxon>
    </lineage>
</organism>
<dbReference type="AlphaFoldDB" id="A0A0R3VYQ1"/>
<evidence type="ECO:0000313" key="2">
    <source>
        <dbReference type="Proteomes" id="UP000282613"/>
    </source>
</evidence>
<keyword evidence="2" id="KW-1185">Reference proteome</keyword>
<name>A0A0R3VYQ1_TAEAS</name>
<dbReference type="EMBL" id="UYRS01002000">
    <property type="protein sequence ID" value="VDK25500.1"/>
    <property type="molecule type" value="Genomic_DNA"/>
</dbReference>
<reference evidence="1 2" key="2">
    <citation type="submission" date="2018-11" db="EMBL/GenBank/DDBJ databases">
        <authorList>
            <consortium name="Pathogen Informatics"/>
        </authorList>
    </citation>
    <scope>NUCLEOTIDE SEQUENCE [LARGE SCALE GENOMIC DNA]</scope>
</reference>
<evidence type="ECO:0000313" key="1">
    <source>
        <dbReference type="EMBL" id="VDK25500.1"/>
    </source>
</evidence>
<evidence type="ECO:0000313" key="3">
    <source>
        <dbReference type="WBParaSite" id="TASK_0000254501-mRNA-1"/>
    </source>
</evidence>
<dbReference type="Proteomes" id="UP000282613">
    <property type="component" value="Unassembled WGS sequence"/>
</dbReference>
<dbReference type="STRING" id="60517.A0A0R3VYQ1"/>
<reference evidence="3" key="1">
    <citation type="submission" date="2017-02" db="UniProtKB">
        <authorList>
            <consortium name="WormBaseParasite"/>
        </authorList>
    </citation>
    <scope>IDENTIFICATION</scope>
</reference>
<sequence length="531" mass="59655">MDLTEVSHLQCELSKFISRELKHVCSNDCPHNEELDMLVAHGLSLCETNSTRLQFLSKIYKPAHVFVSKETLEQNFTSLLDLLSAASSKSEYNDTQVILCLRIFASMISGSSNLKWLFSSSDLDKLARIQSDLFERVTSFNCLLTNSVLLAQGLCSLEGGSVSEKVQQLLMNPIFNQLIGTTAEKSESFSRLYSKIMMRSDFPSRRLAVIFGVLSIVSESDFADVASSMLNQIIPQNRNDDPLVGLLTSYCFRQWSIHVVKSTNESLVNHLILNDELAPIFEFIFHRQSDPIDALREAVMDTFELLVCLLVRCSTVTVTPPFLHSLLTRVLEQPLWMRNTLVLIHRFLSAVFMETNRTSEQVIEWLVSTGFPVIDMAHPSELSSSATRPFALGCTLILTAHDVALSQSAGEVFALLAVHFSSTESEAMRAWLFTLVWMAKQLRGVSHAFLDKVFNLAPSLPSALIKNYTQCFTEEGLSTLLHAYRYCLTKKGLKRSPITPPDLALLSRAFRSQDRQVYLRPGCYSGPSDFF</sequence>
<gene>
    <name evidence="1" type="ORF">TASK_LOCUS2546</name>
</gene>
<dbReference type="OrthoDB" id="73997at2759"/>
<dbReference type="WBParaSite" id="TASK_0000254501-mRNA-1">
    <property type="protein sequence ID" value="TASK_0000254501-mRNA-1"/>
    <property type="gene ID" value="TASK_0000254501"/>
</dbReference>